<keyword evidence="3 8" id="KW-0067">ATP-binding</keyword>
<comment type="subunit">
    <text evidence="8">Homodimer.</text>
</comment>
<feature type="short sequence motif" description="'HIGH' region" evidence="8">
    <location>
        <begin position="47"/>
        <end position="56"/>
    </location>
</feature>
<feature type="binding site" evidence="8">
    <location>
        <position position="175"/>
    </location>
    <ligand>
        <name>L-tyrosine</name>
        <dbReference type="ChEBI" id="CHEBI:58315"/>
    </ligand>
</feature>
<dbReference type="GO" id="GO:0006437">
    <property type="term" value="P:tyrosyl-tRNA aminoacylation"/>
    <property type="evidence" value="ECO:0007669"/>
    <property type="project" value="UniProtKB-UniRule"/>
</dbReference>
<dbReference type="Gene3D" id="1.10.240.10">
    <property type="entry name" value="Tyrosyl-Transfer RNA Synthetase"/>
    <property type="match status" value="1"/>
</dbReference>
<dbReference type="FunFam" id="1.10.240.10:FF:000001">
    <property type="entry name" value="Tyrosine--tRNA ligase"/>
    <property type="match status" value="1"/>
</dbReference>
<gene>
    <name evidence="8" type="primary">tyrS</name>
    <name evidence="11" type="ORF">EF514_06540</name>
</gene>
<dbReference type="CDD" id="cd00165">
    <property type="entry name" value="S4"/>
    <property type="match status" value="1"/>
</dbReference>
<dbReference type="InterPro" id="IPR036986">
    <property type="entry name" value="S4_RNA-bd_sf"/>
</dbReference>
<evidence type="ECO:0000256" key="9">
    <source>
        <dbReference type="PROSITE-ProRule" id="PRU00182"/>
    </source>
</evidence>
<evidence type="ECO:0000256" key="2">
    <source>
        <dbReference type="ARBA" id="ARBA00022741"/>
    </source>
</evidence>
<accession>A0A437S6E9</accession>
<evidence type="ECO:0000256" key="8">
    <source>
        <dbReference type="HAMAP-Rule" id="MF_02006"/>
    </source>
</evidence>
<dbReference type="PRINTS" id="PR01040">
    <property type="entry name" value="TRNASYNTHTYR"/>
</dbReference>
<evidence type="ECO:0000256" key="5">
    <source>
        <dbReference type="ARBA" id="ARBA00022917"/>
    </source>
</evidence>
<keyword evidence="4 9" id="KW-0694">RNA-binding</keyword>
<feature type="binding site" evidence="8">
    <location>
        <position position="238"/>
    </location>
    <ligand>
        <name>ATP</name>
        <dbReference type="ChEBI" id="CHEBI:30616"/>
    </ligand>
</feature>
<evidence type="ECO:0000256" key="1">
    <source>
        <dbReference type="ARBA" id="ARBA00022598"/>
    </source>
</evidence>
<evidence type="ECO:0000256" key="3">
    <source>
        <dbReference type="ARBA" id="ARBA00022840"/>
    </source>
</evidence>
<keyword evidence="1 8" id="KW-0436">Ligase</keyword>
<dbReference type="Pfam" id="PF22421">
    <property type="entry name" value="SYY_C-terminal"/>
    <property type="match status" value="1"/>
</dbReference>
<comment type="function">
    <text evidence="8">Catalyzes the attachment of tyrosine to tRNA(Tyr) in a two-step reaction: tyrosine is first activated by ATP to form Tyr-AMP and then transferred to the acceptor end of tRNA(Tyr).</text>
</comment>
<dbReference type="Gene3D" id="3.40.50.620">
    <property type="entry name" value="HUPs"/>
    <property type="match status" value="1"/>
</dbReference>
<dbReference type="PROSITE" id="PS50889">
    <property type="entry name" value="S4"/>
    <property type="match status" value="1"/>
</dbReference>
<reference evidence="11 12" key="1">
    <citation type="submission" date="2018-11" db="EMBL/GenBank/DDBJ databases">
        <title>Genome sequencing and assembly of Anaerosphaera sp. nov., GS7-6-2.</title>
        <authorList>
            <person name="Rettenmaier R."/>
            <person name="Liebl W."/>
            <person name="Zverlov V."/>
        </authorList>
    </citation>
    <scope>NUCLEOTIDE SEQUENCE [LARGE SCALE GENOMIC DNA]</scope>
    <source>
        <strain evidence="11 12">GS7-6-2</strain>
    </source>
</reference>
<dbReference type="Pfam" id="PF00579">
    <property type="entry name" value="tRNA-synt_1b"/>
    <property type="match status" value="1"/>
</dbReference>
<feature type="binding site" evidence="8">
    <location>
        <position position="179"/>
    </location>
    <ligand>
        <name>L-tyrosine</name>
        <dbReference type="ChEBI" id="CHEBI:58315"/>
    </ligand>
</feature>
<dbReference type="GO" id="GO:0004831">
    <property type="term" value="F:tyrosine-tRNA ligase activity"/>
    <property type="evidence" value="ECO:0007669"/>
    <property type="project" value="UniProtKB-UniRule"/>
</dbReference>
<dbReference type="GO" id="GO:0003723">
    <property type="term" value="F:RNA binding"/>
    <property type="evidence" value="ECO:0007669"/>
    <property type="project" value="UniProtKB-KW"/>
</dbReference>
<dbReference type="HAMAP" id="MF_02006">
    <property type="entry name" value="Tyr_tRNA_synth_type1"/>
    <property type="match status" value="1"/>
</dbReference>
<dbReference type="InterPro" id="IPR024088">
    <property type="entry name" value="Tyr-tRNA-ligase_bac-type"/>
</dbReference>
<comment type="catalytic activity">
    <reaction evidence="7 8">
        <text>tRNA(Tyr) + L-tyrosine + ATP = L-tyrosyl-tRNA(Tyr) + AMP + diphosphate + H(+)</text>
        <dbReference type="Rhea" id="RHEA:10220"/>
        <dbReference type="Rhea" id="RHEA-COMP:9706"/>
        <dbReference type="Rhea" id="RHEA-COMP:9707"/>
        <dbReference type="ChEBI" id="CHEBI:15378"/>
        <dbReference type="ChEBI" id="CHEBI:30616"/>
        <dbReference type="ChEBI" id="CHEBI:33019"/>
        <dbReference type="ChEBI" id="CHEBI:58315"/>
        <dbReference type="ChEBI" id="CHEBI:78442"/>
        <dbReference type="ChEBI" id="CHEBI:78536"/>
        <dbReference type="ChEBI" id="CHEBI:456215"/>
        <dbReference type="EC" id="6.1.1.1"/>
    </reaction>
</comment>
<dbReference type="GO" id="GO:0005829">
    <property type="term" value="C:cytosol"/>
    <property type="evidence" value="ECO:0007669"/>
    <property type="project" value="TreeGrafter"/>
</dbReference>
<feature type="domain" description="Tyrosine--tRNA ligase SYY-like C-terminal" evidence="10">
    <location>
        <begin position="337"/>
        <end position="411"/>
    </location>
</feature>
<dbReference type="GO" id="GO:0005524">
    <property type="term" value="F:ATP binding"/>
    <property type="evidence" value="ECO:0007669"/>
    <property type="project" value="UniProtKB-UniRule"/>
</dbReference>
<dbReference type="Proteomes" id="UP000288812">
    <property type="component" value="Unassembled WGS sequence"/>
</dbReference>
<dbReference type="PANTHER" id="PTHR11766:SF0">
    <property type="entry name" value="TYROSINE--TRNA LIGASE, MITOCHONDRIAL"/>
    <property type="match status" value="1"/>
</dbReference>
<dbReference type="SUPFAM" id="SSF55174">
    <property type="entry name" value="Alpha-L RNA-binding motif"/>
    <property type="match status" value="1"/>
</dbReference>
<organism evidence="11 12">
    <name type="scientific">Anaerosphaera multitolerans</name>
    <dbReference type="NCBI Taxonomy" id="2487351"/>
    <lineage>
        <taxon>Bacteria</taxon>
        <taxon>Bacillati</taxon>
        <taxon>Bacillota</taxon>
        <taxon>Tissierellia</taxon>
        <taxon>Tissierellales</taxon>
        <taxon>Peptoniphilaceae</taxon>
        <taxon>Anaerosphaera</taxon>
    </lineage>
</organism>
<dbReference type="AlphaFoldDB" id="A0A437S6E9"/>
<dbReference type="PANTHER" id="PTHR11766">
    <property type="entry name" value="TYROSYL-TRNA SYNTHETASE"/>
    <property type="match status" value="1"/>
</dbReference>
<protein>
    <recommendedName>
        <fullName evidence="8">Tyrosine--tRNA ligase</fullName>
        <ecNumber evidence="8">6.1.1.1</ecNumber>
    </recommendedName>
    <alternativeName>
        <fullName evidence="8">Tyrosyl-tRNA synthetase</fullName>
        <shortName evidence="8">TyrRS</shortName>
    </alternativeName>
</protein>
<dbReference type="SUPFAM" id="SSF52374">
    <property type="entry name" value="Nucleotidylyl transferase"/>
    <property type="match status" value="1"/>
</dbReference>
<dbReference type="OrthoDB" id="9804243at2"/>
<dbReference type="EMBL" id="RLIH01000008">
    <property type="protein sequence ID" value="RVU54579.1"/>
    <property type="molecule type" value="Genomic_DNA"/>
</dbReference>
<dbReference type="NCBIfam" id="TIGR00234">
    <property type="entry name" value="tyrS"/>
    <property type="match status" value="1"/>
</dbReference>
<keyword evidence="8" id="KW-0963">Cytoplasm</keyword>
<keyword evidence="6 8" id="KW-0030">Aminoacyl-tRNA synthetase</keyword>
<evidence type="ECO:0000256" key="6">
    <source>
        <dbReference type="ARBA" id="ARBA00023146"/>
    </source>
</evidence>
<evidence type="ECO:0000313" key="12">
    <source>
        <dbReference type="Proteomes" id="UP000288812"/>
    </source>
</evidence>
<evidence type="ECO:0000256" key="4">
    <source>
        <dbReference type="ARBA" id="ARBA00022884"/>
    </source>
</evidence>
<dbReference type="InterPro" id="IPR002305">
    <property type="entry name" value="aa-tRNA-synth_Ic"/>
</dbReference>
<dbReference type="InterPro" id="IPR054608">
    <property type="entry name" value="SYY-like_C"/>
</dbReference>
<dbReference type="RefSeq" id="WP_127724626.1">
    <property type="nucleotide sequence ID" value="NZ_RLIH01000008.1"/>
</dbReference>
<comment type="caution">
    <text evidence="11">The sequence shown here is derived from an EMBL/GenBank/DDBJ whole genome shotgun (WGS) entry which is preliminary data.</text>
</comment>
<dbReference type="InterPro" id="IPR002307">
    <property type="entry name" value="Tyr-tRNA-ligase"/>
</dbReference>
<feature type="binding site" evidence="8">
    <location>
        <position position="42"/>
    </location>
    <ligand>
        <name>L-tyrosine</name>
        <dbReference type="ChEBI" id="CHEBI:58315"/>
    </ligand>
</feature>
<evidence type="ECO:0000259" key="10">
    <source>
        <dbReference type="Pfam" id="PF22421"/>
    </source>
</evidence>
<comment type="subcellular location">
    <subcellularLocation>
        <location evidence="8">Cytoplasm</location>
    </subcellularLocation>
</comment>
<evidence type="ECO:0000256" key="7">
    <source>
        <dbReference type="ARBA" id="ARBA00048248"/>
    </source>
</evidence>
<keyword evidence="5 8" id="KW-0648">Protein biosynthesis</keyword>
<dbReference type="CDD" id="cd00805">
    <property type="entry name" value="TyrRS_core"/>
    <property type="match status" value="1"/>
</dbReference>
<sequence>MIDYKLEHDNVFDELVERGYFEQATYEDELKELLGKESVKFYIGFDATADSLTIGHFIQIMVMMRMQRHGHVPIALLGGGTTMIGDPSGRSDMRMVMSKETIDHNAACFAKQLGRFLDFEDNKAIIENNANWLLDLNFLDFMREIGVHFSVNQMLTLDSYKNRMEDGLTFFEFSYMLMQSYDYLVLYRKHGVKLQMGGSDQWSNILGGYDLVRKIEHDKVYAMTFKLLTTADGVKMGKSQKGAVWLDETKTSPYELYQYMRNIDDRDVEKFLLMLTFLPIDECKRLGALEGSAINEGKDILAYEVTKLVHGAEEADKAREASKALFAGGADSENIPFTEISKAEFEEGKSIIELLRELDLIKSNSEGRRLIEQNGISIDGEKVKSFEKTITVDDFSEDKILIQKGKKIYHQVKLV</sequence>
<comment type="similarity">
    <text evidence="8">Belongs to the class-I aminoacyl-tRNA synthetase family. TyrS type 1 subfamily.</text>
</comment>
<dbReference type="InterPro" id="IPR024107">
    <property type="entry name" value="Tyr-tRNA-ligase_bac_1"/>
</dbReference>
<name>A0A437S6E9_9FIRM</name>
<proteinExistence type="inferred from homology"/>
<dbReference type="Gene3D" id="3.10.290.10">
    <property type="entry name" value="RNA-binding S4 domain"/>
    <property type="match status" value="1"/>
</dbReference>
<evidence type="ECO:0000313" key="11">
    <source>
        <dbReference type="EMBL" id="RVU54579.1"/>
    </source>
</evidence>
<keyword evidence="12" id="KW-1185">Reference proteome</keyword>
<feature type="short sequence motif" description="'KMSKS' region" evidence="8">
    <location>
        <begin position="235"/>
        <end position="239"/>
    </location>
</feature>
<keyword evidence="2 8" id="KW-0547">Nucleotide-binding</keyword>
<dbReference type="EC" id="6.1.1.1" evidence="8"/>
<dbReference type="InterPro" id="IPR014729">
    <property type="entry name" value="Rossmann-like_a/b/a_fold"/>
</dbReference>